<dbReference type="InterPro" id="IPR052345">
    <property type="entry name" value="Rad_response_metalloprotease"/>
</dbReference>
<reference evidence="2" key="1">
    <citation type="submission" date="2019-08" db="EMBL/GenBank/DDBJ databases">
        <authorList>
            <person name="Kucharzyk K."/>
            <person name="Murdoch R.W."/>
            <person name="Higgins S."/>
            <person name="Loffler F."/>
        </authorList>
    </citation>
    <scope>NUCLEOTIDE SEQUENCE</scope>
</reference>
<dbReference type="AlphaFoldDB" id="A0A644ZQZ8"/>
<protein>
    <recommendedName>
        <fullName evidence="1">IrrE N-terminal-like domain-containing protein</fullName>
    </recommendedName>
</protein>
<dbReference type="Gene3D" id="1.10.10.2910">
    <property type="match status" value="1"/>
</dbReference>
<name>A0A644ZQZ8_9ZZZZ</name>
<dbReference type="Pfam" id="PF06114">
    <property type="entry name" value="Peptidase_M78"/>
    <property type="match status" value="1"/>
</dbReference>
<organism evidence="2">
    <name type="scientific">bioreactor metagenome</name>
    <dbReference type="NCBI Taxonomy" id="1076179"/>
    <lineage>
        <taxon>unclassified sequences</taxon>
        <taxon>metagenomes</taxon>
        <taxon>ecological metagenomes</taxon>
    </lineage>
</organism>
<comment type="caution">
    <text evidence="2">The sequence shown here is derived from an EMBL/GenBank/DDBJ whole genome shotgun (WGS) entry which is preliminary data.</text>
</comment>
<sequence length="259" mass="29186">MSPPYDPTVKAKHVLESLGITDPPATHLDEIAQMQNIRVGKQDLPDDPSLSGLLLFRGDKRAILINTHIQNAGRINFTFAHELGHYFLHHTPTNYWDGKQGFRCTQDDMQNGHTLQEIDANRFASAFLMPEEQFYLGMVGSILDYTLIANLARQFRVSKHACCNRLLELTKGPYIVVRSQGFLITEIRASLAARSKLPSLKKVPEGTASFEAIASNRNQDSFSICNPLKWGIDLPQSVSLYEWTRGEWVSGVVMTILKW</sequence>
<proteinExistence type="predicted"/>
<dbReference type="PANTHER" id="PTHR43236:SF1">
    <property type="entry name" value="BLL7220 PROTEIN"/>
    <property type="match status" value="1"/>
</dbReference>
<feature type="domain" description="IrrE N-terminal-like" evidence="1">
    <location>
        <begin position="54"/>
        <end position="166"/>
    </location>
</feature>
<gene>
    <name evidence="2" type="ORF">SDC9_89988</name>
</gene>
<evidence type="ECO:0000259" key="1">
    <source>
        <dbReference type="Pfam" id="PF06114"/>
    </source>
</evidence>
<dbReference type="EMBL" id="VSSQ01010057">
    <property type="protein sequence ID" value="MPM43315.1"/>
    <property type="molecule type" value="Genomic_DNA"/>
</dbReference>
<accession>A0A644ZQZ8</accession>
<dbReference type="InterPro" id="IPR010359">
    <property type="entry name" value="IrrE_HExxH"/>
</dbReference>
<evidence type="ECO:0000313" key="2">
    <source>
        <dbReference type="EMBL" id="MPM43315.1"/>
    </source>
</evidence>
<dbReference type="PANTHER" id="PTHR43236">
    <property type="entry name" value="ANTITOXIN HIGA1"/>
    <property type="match status" value="1"/>
</dbReference>